<dbReference type="SUPFAM" id="SSF48150">
    <property type="entry name" value="DNA-glycosylase"/>
    <property type="match status" value="1"/>
</dbReference>
<dbReference type="Gene3D" id="1.10.340.30">
    <property type="entry name" value="Hypothetical protein, domain 2"/>
    <property type="match status" value="1"/>
</dbReference>
<evidence type="ECO:0000256" key="13">
    <source>
        <dbReference type="ARBA" id="ARBA00023295"/>
    </source>
</evidence>
<keyword evidence="16" id="KW-1185">Reference proteome</keyword>
<evidence type="ECO:0000256" key="5">
    <source>
        <dbReference type="ARBA" id="ARBA00012045"/>
    </source>
</evidence>
<dbReference type="GO" id="GO:0035485">
    <property type="term" value="F:adenine/guanine mispair binding"/>
    <property type="evidence" value="ECO:0007669"/>
    <property type="project" value="TreeGrafter"/>
</dbReference>
<dbReference type="Proteomes" id="UP000676169">
    <property type="component" value="Chromosome"/>
</dbReference>
<dbReference type="InterPro" id="IPR015797">
    <property type="entry name" value="NUDIX_hydrolase-like_dom_sf"/>
</dbReference>
<dbReference type="GO" id="GO:0046872">
    <property type="term" value="F:metal ion binding"/>
    <property type="evidence" value="ECO:0007669"/>
    <property type="project" value="UniProtKB-KW"/>
</dbReference>
<accession>A0A975G7N5</accession>
<evidence type="ECO:0000313" key="16">
    <source>
        <dbReference type="Proteomes" id="UP000676169"/>
    </source>
</evidence>
<evidence type="ECO:0000256" key="10">
    <source>
        <dbReference type="ARBA" id="ARBA00023004"/>
    </source>
</evidence>
<dbReference type="Pfam" id="PF00730">
    <property type="entry name" value="HhH-GPD"/>
    <property type="match status" value="1"/>
</dbReference>
<dbReference type="GO" id="GO:0006298">
    <property type="term" value="P:mismatch repair"/>
    <property type="evidence" value="ECO:0007669"/>
    <property type="project" value="TreeGrafter"/>
</dbReference>
<comment type="cofactor">
    <cofactor evidence="2">
        <name>[4Fe-4S] cluster</name>
        <dbReference type="ChEBI" id="CHEBI:49883"/>
    </cofactor>
</comment>
<comment type="function">
    <text evidence="3">Adenine glycosylase active on G-A mispairs. MutY also corrects error-prone DNA synthesis past GO lesions which are due to the oxidatively damaged form of guanine: 7,8-dihydro-8-oxoguanine (8-oxo-dGTP).</text>
</comment>
<dbReference type="InterPro" id="IPR011257">
    <property type="entry name" value="DNA_glycosylase"/>
</dbReference>
<evidence type="ECO:0000256" key="12">
    <source>
        <dbReference type="ARBA" id="ARBA00023204"/>
    </source>
</evidence>
<feature type="domain" description="HhH-GPD" evidence="14">
    <location>
        <begin position="49"/>
        <end position="200"/>
    </location>
</feature>
<comment type="similarity">
    <text evidence="4">Belongs to the Nth/MutY family.</text>
</comment>
<gene>
    <name evidence="15" type="ORF">KBB96_18585</name>
</gene>
<evidence type="ECO:0000256" key="8">
    <source>
        <dbReference type="ARBA" id="ARBA00022763"/>
    </source>
</evidence>
<sequence>MLKPRATRDPLHEPLPFRDALAVWFGQNGRDYPWRRTTDPWAVLVSEVMLQQTQIATVLGRGYYTRFLSLFPDPATLAVAEDEPLLKAWEGLGYYRRARMLRETARAVTAAGGFPDSLDTLQKLPGIGRYTANALRAFAHDRPAAVVDGNVARVLARLLDYHHAVDSPSGLKHLWEVAERLADPHRPRIYNSAIMELGQTFCRPGVPDCLACPVSAFCKTPEPSALPVKTAKPKTERIHTHVLWARDRMGRILLHQEQGKRRQGLWKLPERTPEETADLPEIATRTYGITRFHVTMHIHECADAPAREGESWHPEEAIATLAMPSPYRKAVEALLA</sequence>
<evidence type="ECO:0000313" key="15">
    <source>
        <dbReference type="EMBL" id="QUE50854.1"/>
    </source>
</evidence>
<organism evidence="15 16">
    <name type="scientific">Luteolibacter ambystomatis</name>
    <dbReference type="NCBI Taxonomy" id="2824561"/>
    <lineage>
        <taxon>Bacteria</taxon>
        <taxon>Pseudomonadati</taxon>
        <taxon>Verrucomicrobiota</taxon>
        <taxon>Verrucomicrobiia</taxon>
        <taxon>Verrucomicrobiales</taxon>
        <taxon>Verrucomicrobiaceae</taxon>
        <taxon>Luteolibacter</taxon>
    </lineage>
</organism>
<dbReference type="InterPro" id="IPR003265">
    <property type="entry name" value="HhH-GPD_domain"/>
</dbReference>
<dbReference type="SUPFAM" id="SSF55811">
    <property type="entry name" value="Nudix"/>
    <property type="match status" value="1"/>
</dbReference>
<proteinExistence type="inferred from homology"/>
<dbReference type="GO" id="GO:0051536">
    <property type="term" value="F:iron-sulfur cluster binding"/>
    <property type="evidence" value="ECO:0007669"/>
    <property type="project" value="UniProtKB-KW"/>
</dbReference>
<evidence type="ECO:0000256" key="2">
    <source>
        <dbReference type="ARBA" id="ARBA00001966"/>
    </source>
</evidence>
<evidence type="ECO:0000256" key="3">
    <source>
        <dbReference type="ARBA" id="ARBA00002933"/>
    </source>
</evidence>
<protein>
    <recommendedName>
        <fullName evidence="6">Adenine DNA glycosylase</fullName>
        <ecNumber evidence="5">3.2.2.31</ecNumber>
    </recommendedName>
</protein>
<evidence type="ECO:0000256" key="7">
    <source>
        <dbReference type="ARBA" id="ARBA00022723"/>
    </source>
</evidence>
<keyword evidence="13" id="KW-0326">Glycosidase</keyword>
<dbReference type="Pfam" id="PF00633">
    <property type="entry name" value="HHH"/>
    <property type="match status" value="1"/>
</dbReference>
<dbReference type="SMART" id="SM00478">
    <property type="entry name" value="ENDO3c"/>
    <property type="match status" value="1"/>
</dbReference>
<keyword evidence="10" id="KW-0408">Iron</keyword>
<dbReference type="InterPro" id="IPR000445">
    <property type="entry name" value="HhH_motif"/>
</dbReference>
<dbReference type="Gene3D" id="1.10.1670.10">
    <property type="entry name" value="Helix-hairpin-Helix base-excision DNA repair enzymes (C-terminal)"/>
    <property type="match status" value="1"/>
</dbReference>
<keyword evidence="7" id="KW-0479">Metal-binding</keyword>
<dbReference type="GO" id="GO:0006284">
    <property type="term" value="P:base-excision repair"/>
    <property type="evidence" value="ECO:0007669"/>
    <property type="project" value="InterPro"/>
</dbReference>
<name>A0A975G7N5_9BACT</name>
<dbReference type="InterPro" id="IPR044298">
    <property type="entry name" value="MIG/MutY"/>
</dbReference>
<dbReference type="KEGG" id="lamb:KBB96_18585"/>
<dbReference type="AlphaFoldDB" id="A0A975G7N5"/>
<evidence type="ECO:0000259" key="14">
    <source>
        <dbReference type="SMART" id="SM00478"/>
    </source>
</evidence>
<dbReference type="EMBL" id="CP073100">
    <property type="protein sequence ID" value="QUE50854.1"/>
    <property type="molecule type" value="Genomic_DNA"/>
</dbReference>
<dbReference type="GO" id="GO:0000701">
    <property type="term" value="F:purine-specific mismatch base pair DNA N-glycosylase activity"/>
    <property type="evidence" value="ECO:0007669"/>
    <property type="project" value="UniProtKB-EC"/>
</dbReference>
<comment type="catalytic activity">
    <reaction evidence="1">
        <text>Hydrolyzes free adenine bases from 7,8-dihydro-8-oxoguanine:adenine mismatched double-stranded DNA, leaving an apurinic site.</text>
        <dbReference type="EC" id="3.2.2.31"/>
    </reaction>
</comment>
<keyword evidence="12" id="KW-0234">DNA repair</keyword>
<evidence type="ECO:0000256" key="6">
    <source>
        <dbReference type="ARBA" id="ARBA00022023"/>
    </source>
</evidence>
<dbReference type="InterPro" id="IPR004036">
    <property type="entry name" value="Endonuclease-III-like_CS2"/>
</dbReference>
<dbReference type="CDD" id="cd00056">
    <property type="entry name" value="ENDO3c"/>
    <property type="match status" value="1"/>
</dbReference>
<keyword evidence="8" id="KW-0227">DNA damage</keyword>
<dbReference type="PANTHER" id="PTHR42944">
    <property type="entry name" value="ADENINE DNA GLYCOSYLASE"/>
    <property type="match status" value="1"/>
</dbReference>
<dbReference type="PROSITE" id="PS01155">
    <property type="entry name" value="ENDONUCLEASE_III_2"/>
    <property type="match status" value="1"/>
</dbReference>
<dbReference type="GO" id="GO:0032357">
    <property type="term" value="F:oxidized purine DNA binding"/>
    <property type="evidence" value="ECO:0007669"/>
    <property type="project" value="TreeGrafter"/>
</dbReference>
<dbReference type="RefSeq" id="WP_211630993.1">
    <property type="nucleotide sequence ID" value="NZ_CP073100.1"/>
</dbReference>
<dbReference type="EC" id="3.2.2.31" evidence="5"/>
<dbReference type="PANTHER" id="PTHR42944:SF1">
    <property type="entry name" value="ADENINE DNA GLYCOSYLASE"/>
    <property type="match status" value="1"/>
</dbReference>
<dbReference type="GO" id="GO:0034039">
    <property type="term" value="F:8-oxo-7,8-dihydroguanine DNA N-glycosylase activity"/>
    <property type="evidence" value="ECO:0007669"/>
    <property type="project" value="TreeGrafter"/>
</dbReference>
<keyword evidence="11" id="KW-0411">Iron-sulfur</keyword>
<evidence type="ECO:0000256" key="11">
    <source>
        <dbReference type="ARBA" id="ARBA00023014"/>
    </source>
</evidence>
<reference evidence="15" key="1">
    <citation type="submission" date="2021-04" db="EMBL/GenBank/DDBJ databases">
        <title>Luteolibacter sp. 32A isolated from the skin of an Anderson's salamander (Ambystoma andersonii).</title>
        <authorList>
            <person name="Spergser J."/>
            <person name="Busse H.-J."/>
        </authorList>
    </citation>
    <scope>NUCLEOTIDE SEQUENCE</scope>
    <source>
        <strain evidence="15">32A</strain>
    </source>
</reference>
<evidence type="ECO:0000256" key="1">
    <source>
        <dbReference type="ARBA" id="ARBA00000843"/>
    </source>
</evidence>
<dbReference type="InterPro" id="IPR023170">
    <property type="entry name" value="HhH_base_excis_C"/>
</dbReference>
<keyword evidence="9" id="KW-0378">Hydrolase</keyword>
<evidence type="ECO:0000256" key="9">
    <source>
        <dbReference type="ARBA" id="ARBA00022801"/>
    </source>
</evidence>
<evidence type="ECO:0000256" key="4">
    <source>
        <dbReference type="ARBA" id="ARBA00008343"/>
    </source>
</evidence>